<reference evidence="10 11" key="1">
    <citation type="submission" date="2014-06" db="EMBL/GenBank/DDBJ databases">
        <title>Whole Genome Sequences of Three Symbiotic Endozoicomonas Bacteria.</title>
        <authorList>
            <person name="Neave M.J."/>
            <person name="Apprill A."/>
            <person name="Voolstra C.R."/>
        </authorList>
    </citation>
    <scope>NUCLEOTIDE SEQUENCE [LARGE SCALE GENOMIC DNA]</scope>
    <source>
        <strain evidence="10 11">DSM 22380</strain>
    </source>
</reference>
<evidence type="ECO:0000313" key="11">
    <source>
        <dbReference type="Proteomes" id="UP000027997"/>
    </source>
</evidence>
<dbReference type="PIRSF" id="PIRSF023956">
    <property type="entry name" value="Thiopurine_S-methyltransferase"/>
    <property type="match status" value="1"/>
</dbReference>
<evidence type="ECO:0000256" key="5">
    <source>
        <dbReference type="ARBA" id="ARBA00022490"/>
    </source>
</evidence>
<evidence type="ECO:0000256" key="8">
    <source>
        <dbReference type="ARBA" id="ARBA00022691"/>
    </source>
</evidence>
<dbReference type="PROSITE" id="PS51585">
    <property type="entry name" value="SAM_MT_TPMT"/>
    <property type="match status" value="1"/>
</dbReference>
<dbReference type="RefSeq" id="WP_020580836.1">
    <property type="nucleotide sequence ID" value="NZ_JOJP01000001.1"/>
</dbReference>
<dbReference type="Proteomes" id="UP000027997">
    <property type="component" value="Unassembled WGS sequence"/>
</dbReference>
<dbReference type="Pfam" id="PF05724">
    <property type="entry name" value="TPMT"/>
    <property type="match status" value="1"/>
</dbReference>
<dbReference type="eggNOG" id="COG0500">
    <property type="taxonomic scope" value="Bacteria"/>
</dbReference>
<evidence type="ECO:0000256" key="3">
    <source>
        <dbReference type="ARBA" id="ARBA00008145"/>
    </source>
</evidence>
<dbReference type="EMBL" id="JOJP01000001">
    <property type="protein sequence ID" value="KEI70574.1"/>
    <property type="molecule type" value="Genomic_DNA"/>
</dbReference>
<dbReference type="NCBIfam" id="TIGR03840">
    <property type="entry name" value="TMPT_Se_Te"/>
    <property type="match status" value="1"/>
</dbReference>
<keyword evidence="5 9" id="KW-0963">Cytoplasm</keyword>
<accession>A0A081K8U8</accession>
<dbReference type="InterPro" id="IPR029063">
    <property type="entry name" value="SAM-dependent_MTases_sf"/>
</dbReference>
<feature type="binding site" evidence="9">
    <location>
        <position position="122"/>
    </location>
    <ligand>
        <name>S-adenosyl-L-methionine</name>
        <dbReference type="ChEBI" id="CHEBI:59789"/>
    </ligand>
</feature>
<sequence length="216" mass="24831">MDDINWRSHWESNNIGFHLDQANPMLIKHWPKIRAMPKDMVFVPLCGKSLDMAELHKQGHFVLGSELSEIAVDAFFTEQNLDHTRHNAGEHEYWSGDRLAIIQGDYFTLAEDSVPARFVYDRAALIALPPDMQKPYIEQLLHIAPDIEQILLITVEYDDTAAAPPPFSIPPARVKELYGEYFEIDLLETRDTKPSPRKQAQGLKVITEHVFKLDRK</sequence>
<keyword evidence="11" id="KW-1185">Reference proteome</keyword>
<dbReference type="STRING" id="305900.GV64_07325"/>
<dbReference type="GO" id="GO:0032259">
    <property type="term" value="P:methylation"/>
    <property type="evidence" value="ECO:0007669"/>
    <property type="project" value="UniProtKB-KW"/>
</dbReference>
<comment type="similarity">
    <text evidence="3 9">Belongs to the class I-like SAM-binding methyltransferase superfamily. TPMT family.</text>
</comment>
<dbReference type="GO" id="GO:0010038">
    <property type="term" value="P:response to metal ion"/>
    <property type="evidence" value="ECO:0007669"/>
    <property type="project" value="InterPro"/>
</dbReference>
<dbReference type="InterPro" id="IPR022474">
    <property type="entry name" value="Thiopur_S-MeTfrase_Se/Te_detox"/>
</dbReference>
<dbReference type="InterPro" id="IPR008854">
    <property type="entry name" value="TPMT"/>
</dbReference>
<evidence type="ECO:0000256" key="2">
    <source>
        <dbReference type="ARBA" id="ARBA00004496"/>
    </source>
</evidence>
<dbReference type="GO" id="GO:0005737">
    <property type="term" value="C:cytoplasm"/>
    <property type="evidence" value="ECO:0007669"/>
    <property type="project" value="UniProtKB-SubCell"/>
</dbReference>
<dbReference type="GO" id="GO:0008119">
    <property type="term" value="F:thiopurine S-methyltransferase activity"/>
    <property type="evidence" value="ECO:0007669"/>
    <property type="project" value="UniProtKB-UniRule"/>
</dbReference>
<evidence type="ECO:0000256" key="1">
    <source>
        <dbReference type="ARBA" id="ARBA00000903"/>
    </source>
</evidence>
<dbReference type="SUPFAM" id="SSF53335">
    <property type="entry name" value="S-adenosyl-L-methionine-dependent methyltransferases"/>
    <property type="match status" value="1"/>
</dbReference>
<dbReference type="InterPro" id="IPR025835">
    <property type="entry name" value="Thiopurine_S-MeTrfase"/>
</dbReference>
<feature type="binding site" evidence="9">
    <location>
        <position position="45"/>
    </location>
    <ligand>
        <name>S-adenosyl-L-methionine</name>
        <dbReference type="ChEBI" id="CHEBI:59789"/>
    </ligand>
</feature>
<dbReference type="Gene3D" id="3.40.50.150">
    <property type="entry name" value="Vaccinia Virus protein VP39"/>
    <property type="match status" value="1"/>
</dbReference>
<dbReference type="FunFam" id="3.40.50.150:FF:000101">
    <property type="entry name" value="Thiopurine S-methyltransferase"/>
    <property type="match status" value="1"/>
</dbReference>
<evidence type="ECO:0000313" key="10">
    <source>
        <dbReference type="EMBL" id="KEI70574.1"/>
    </source>
</evidence>
<keyword evidence="8 9" id="KW-0949">S-adenosyl-L-methionine</keyword>
<dbReference type="NCBIfam" id="NF009732">
    <property type="entry name" value="PRK13255.1"/>
    <property type="match status" value="1"/>
</dbReference>
<evidence type="ECO:0000256" key="6">
    <source>
        <dbReference type="ARBA" id="ARBA00022603"/>
    </source>
</evidence>
<dbReference type="PANTHER" id="PTHR10259:SF11">
    <property type="entry name" value="THIOPURINE S-METHYLTRANSFERASE"/>
    <property type="match status" value="1"/>
</dbReference>
<gene>
    <name evidence="9" type="primary">tpm</name>
    <name evidence="10" type="ORF">GV64_07325</name>
</gene>
<name>A0A081K8U8_9GAMM</name>
<evidence type="ECO:0000256" key="7">
    <source>
        <dbReference type="ARBA" id="ARBA00022679"/>
    </source>
</evidence>
<dbReference type="AlphaFoldDB" id="A0A081K8U8"/>
<dbReference type="PANTHER" id="PTHR10259">
    <property type="entry name" value="THIOPURINE S-METHYLTRANSFERASE"/>
    <property type="match status" value="1"/>
</dbReference>
<comment type="catalytic activity">
    <reaction evidence="1 9">
        <text>S-adenosyl-L-methionine + a thiopurine = S-adenosyl-L-homocysteine + a thiopurine S-methylether.</text>
        <dbReference type="EC" id="2.1.1.67"/>
    </reaction>
</comment>
<keyword evidence="6 9" id="KW-0489">Methyltransferase</keyword>
<keyword evidence="7 9" id="KW-0808">Transferase</keyword>
<dbReference type="EC" id="2.1.1.67" evidence="4 9"/>
<proteinExistence type="inferred from homology"/>
<comment type="caution">
    <text evidence="10">The sequence shown here is derived from an EMBL/GenBank/DDBJ whole genome shotgun (WGS) entry which is preliminary data.</text>
</comment>
<comment type="subcellular location">
    <subcellularLocation>
        <location evidence="2 9">Cytoplasm</location>
    </subcellularLocation>
</comment>
<organism evidence="10 11">
    <name type="scientific">Endozoicomonas elysicola</name>
    <dbReference type="NCBI Taxonomy" id="305900"/>
    <lineage>
        <taxon>Bacteria</taxon>
        <taxon>Pseudomonadati</taxon>
        <taxon>Pseudomonadota</taxon>
        <taxon>Gammaproteobacteria</taxon>
        <taxon>Oceanospirillales</taxon>
        <taxon>Endozoicomonadaceae</taxon>
        <taxon>Endozoicomonas</taxon>
    </lineage>
</organism>
<evidence type="ECO:0000256" key="4">
    <source>
        <dbReference type="ARBA" id="ARBA00011905"/>
    </source>
</evidence>
<dbReference type="HAMAP" id="MF_00812">
    <property type="entry name" value="Thiopur_methtran"/>
    <property type="match status" value="1"/>
</dbReference>
<protein>
    <recommendedName>
        <fullName evidence="4 9">Thiopurine S-methyltransferase</fullName>
        <ecNumber evidence="4 9">2.1.1.67</ecNumber>
    </recommendedName>
    <alternativeName>
        <fullName evidence="9">Thiopurine methyltransferase</fullName>
    </alternativeName>
</protein>
<feature type="binding site" evidence="9">
    <location>
        <position position="10"/>
    </location>
    <ligand>
        <name>S-adenosyl-L-methionine</name>
        <dbReference type="ChEBI" id="CHEBI:59789"/>
    </ligand>
</feature>
<evidence type="ECO:0000256" key="9">
    <source>
        <dbReference type="HAMAP-Rule" id="MF_00812"/>
    </source>
</evidence>
<feature type="binding site" evidence="9">
    <location>
        <position position="66"/>
    </location>
    <ligand>
        <name>S-adenosyl-L-methionine</name>
        <dbReference type="ChEBI" id="CHEBI:59789"/>
    </ligand>
</feature>